<accession>A0A0H5Q963</accession>
<proteinExistence type="predicted"/>
<evidence type="ECO:0000313" key="2">
    <source>
        <dbReference type="Proteomes" id="UP000182715"/>
    </source>
</evidence>
<sequence length="173" mass="19881">MECHADVWHFILEKNMKKFYFVLLALGLAACGQEQSQKADAEQYFFANKYQFADEKQAFYFERAARFRVLQQGLGGDFERFLKGEIPNQENLAKYRENITQAVAYYADTNGDDDPYRVCKQAAQDAEILMKSMVTSGGGGTTDLDKESYQNYRKSMQECRKTITEAEANLPKK</sequence>
<evidence type="ECO:0000313" key="1">
    <source>
        <dbReference type="EMBL" id="CRY98478.1"/>
    </source>
</evidence>
<protein>
    <submittedName>
        <fullName evidence="1">Uncharacterized protein</fullName>
    </submittedName>
</protein>
<name>A0A0H5Q963_NEIMI</name>
<dbReference type="EMBL" id="CVTF01000098">
    <property type="protein sequence ID" value="CRY98478.1"/>
    <property type="molecule type" value="Genomic_DNA"/>
</dbReference>
<organism evidence="1 2">
    <name type="scientific">Neisseria meningitidis serogroup B</name>
    <dbReference type="NCBI Taxonomy" id="491"/>
    <lineage>
        <taxon>Bacteria</taxon>
        <taxon>Pseudomonadati</taxon>
        <taxon>Pseudomonadota</taxon>
        <taxon>Betaproteobacteria</taxon>
        <taxon>Neisseriales</taxon>
        <taxon>Neisseriaceae</taxon>
        <taxon>Neisseria</taxon>
    </lineage>
</organism>
<dbReference type="AlphaFoldDB" id="A0A0H5Q963"/>
<dbReference type="Proteomes" id="UP000182715">
    <property type="component" value="Unassembled WGS sequence"/>
</dbReference>
<reference evidence="1 2" key="1">
    <citation type="submission" date="2014-11" db="EMBL/GenBank/DDBJ databases">
        <authorList>
            <person name="Diene M.Seydina."/>
        </authorList>
    </citation>
    <scope>NUCLEOTIDE SEQUENCE [LARGE SCALE GENOMIC DNA]</scope>
    <source>
        <strain evidence="1 2">Neisseria meningitidis CHUV</strain>
    </source>
</reference>